<dbReference type="GO" id="GO:0005737">
    <property type="term" value="C:cytoplasm"/>
    <property type="evidence" value="ECO:0007669"/>
    <property type="project" value="UniProtKB-SubCell"/>
</dbReference>
<proteinExistence type="predicted"/>
<dbReference type="InterPro" id="IPR036034">
    <property type="entry name" value="PDZ_sf"/>
</dbReference>
<feature type="compositionally biased region" description="Polar residues" evidence="4">
    <location>
        <begin position="326"/>
        <end position="344"/>
    </location>
</feature>
<dbReference type="SMART" id="SM00228">
    <property type="entry name" value="PDZ"/>
    <property type="match status" value="7"/>
</dbReference>
<keyword evidence="3" id="KW-0677">Repeat</keyword>
<reference evidence="6" key="1">
    <citation type="submission" date="2025-08" db="UniProtKB">
        <authorList>
            <consortium name="Ensembl"/>
        </authorList>
    </citation>
    <scope>IDENTIFICATION</scope>
</reference>
<feature type="region of interest" description="Disordered" evidence="4">
    <location>
        <begin position="661"/>
        <end position="689"/>
    </location>
</feature>
<feature type="compositionally biased region" description="Basic residues" evidence="4">
    <location>
        <begin position="346"/>
        <end position="356"/>
    </location>
</feature>
<dbReference type="GO" id="GO:0098887">
    <property type="term" value="P:neurotransmitter receptor transport, endosome to postsynaptic membrane"/>
    <property type="evidence" value="ECO:0007669"/>
    <property type="project" value="TreeGrafter"/>
</dbReference>
<feature type="region of interest" description="Disordered" evidence="4">
    <location>
        <begin position="326"/>
        <end position="372"/>
    </location>
</feature>
<accession>A0A8C0VIR2</accession>
<protein>
    <submittedName>
        <fullName evidence="6">Glutamate receptor interacting protein 2</fullName>
    </submittedName>
</protein>
<evidence type="ECO:0000256" key="4">
    <source>
        <dbReference type="SAM" id="MobiDB-lite"/>
    </source>
</evidence>
<dbReference type="Gene3D" id="2.30.42.10">
    <property type="match status" value="7"/>
</dbReference>
<evidence type="ECO:0000313" key="6">
    <source>
        <dbReference type="Ensembl" id="ENSCCEP00000024647.1"/>
    </source>
</evidence>
<dbReference type="AlphaFoldDB" id="A0A8C0VIR2"/>
<evidence type="ECO:0000313" key="7">
    <source>
        <dbReference type="Proteomes" id="UP000694410"/>
    </source>
</evidence>
<feature type="domain" description="PDZ" evidence="5">
    <location>
        <begin position="213"/>
        <end position="297"/>
    </location>
</feature>
<dbReference type="FunFam" id="2.30.42.10:FF:000025">
    <property type="entry name" value="Glutamate receptor interacting protein 1"/>
    <property type="match status" value="1"/>
</dbReference>
<dbReference type="FunFam" id="2.30.42.10:FF:000031">
    <property type="entry name" value="Glutamate receptor interacting protein 1"/>
    <property type="match status" value="1"/>
</dbReference>
<evidence type="ECO:0000256" key="1">
    <source>
        <dbReference type="ARBA" id="ARBA00004496"/>
    </source>
</evidence>
<feature type="domain" description="PDZ" evidence="5">
    <location>
        <begin position="895"/>
        <end position="977"/>
    </location>
</feature>
<comment type="subcellular location">
    <subcellularLocation>
        <location evidence="1">Cytoplasm</location>
    </subcellularLocation>
</comment>
<feature type="domain" description="PDZ" evidence="5">
    <location>
        <begin position="481"/>
        <end position="565"/>
    </location>
</feature>
<feature type="domain" description="PDZ" evidence="5">
    <location>
        <begin position="380"/>
        <end position="455"/>
    </location>
</feature>
<organism evidence="6 7">
    <name type="scientific">Cyanistes caeruleus</name>
    <name type="common">Eurasian blue tit</name>
    <name type="synonym">Parus caeruleus</name>
    <dbReference type="NCBI Taxonomy" id="156563"/>
    <lineage>
        <taxon>Eukaryota</taxon>
        <taxon>Metazoa</taxon>
        <taxon>Chordata</taxon>
        <taxon>Craniata</taxon>
        <taxon>Vertebrata</taxon>
        <taxon>Euteleostomi</taxon>
        <taxon>Archelosauria</taxon>
        <taxon>Archosauria</taxon>
        <taxon>Dinosauria</taxon>
        <taxon>Saurischia</taxon>
        <taxon>Theropoda</taxon>
        <taxon>Coelurosauria</taxon>
        <taxon>Aves</taxon>
        <taxon>Neognathae</taxon>
        <taxon>Neoaves</taxon>
        <taxon>Telluraves</taxon>
        <taxon>Australaves</taxon>
        <taxon>Passeriformes</taxon>
        <taxon>Paridae</taxon>
        <taxon>Cyanistes</taxon>
    </lineage>
</organism>
<feature type="domain" description="PDZ" evidence="5">
    <location>
        <begin position="33"/>
        <end position="116"/>
    </location>
</feature>
<dbReference type="InterPro" id="IPR041489">
    <property type="entry name" value="PDZ_6"/>
</dbReference>
<dbReference type="FunFam" id="2.30.42.10:FF:000021">
    <property type="entry name" value="Glutamate receptor interacting protein 1"/>
    <property type="match status" value="1"/>
</dbReference>
<evidence type="ECO:0000256" key="2">
    <source>
        <dbReference type="ARBA" id="ARBA00022490"/>
    </source>
</evidence>
<dbReference type="CDD" id="cd06686">
    <property type="entry name" value="PDZ4_GRIP1-2-like"/>
    <property type="match status" value="1"/>
</dbReference>
<dbReference type="FunFam" id="2.30.42.10:FF:000035">
    <property type="entry name" value="Glutamate receptor interacting protein 1"/>
    <property type="match status" value="1"/>
</dbReference>
<dbReference type="InterPro" id="IPR043545">
    <property type="entry name" value="GRIP1/2"/>
</dbReference>
<dbReference type="CDD" id="cd06685">
    <property type="entry name" value="PDZ7_GRIP1-2-like"/>
    <property type="match status" value="1"/>
</dbReference>
<feature type="region of interest" description="Disordered" evidence="4">
    <location>
        <begin position="843"/>
        <end position="870"/>
    </location>
</feature>
<dbReference type="FunFam" id="2.30.42.10:FF:000022">
    <property type="entry name" value="Glutamate receptor interacting protein 1"/>
    <property type="match status" value="1"/>
</dbReference>
<feature type="domain" description="PDZ" evidence="5">
    <location>
        <begin position="580"/>
        <end position="662"/>
    </location>
</feature>
<evidence type="ECO:0000259" key="5">
    <source>
        <dbReference type="PROSITE" id="PS50106"/>
    </source>
</evidence>
<gene>
    <name evidence="6" type="primary">GRIP2</name>
</gene>
<dbReference type="InterPro" id="IPR001478">
    <property type="entry name" value="PDZ"/>
</dbReference>
<dbReference type="SUPFAM" id="SSF50156">
    <property type="entry name" value="PDZ domain-like"/>
    <property type="match status" value="7"/>
</dbReference>
<sequence>GPYSKGSKDSAGMDAALVSRRQSIPEEFRGVTIVELIKKEGSTLGLTISGGTDKDGKPRVSNLRPGGLAARSDQLNVGDYIKSVNGINLTKLRHDEIISLLKNVGERVVLEVEYELPPAGGSAGIIPKTIEVSLYKEGNSFGFVLRELPLVSYREGSLKIGDRLLSVDGIPLHSMTHADALNILRQCSQEALFQIEYDVTIMDTVANASGPLLVEIAKTPGSTLGITLTTAMHRNKQVIVIDKIKPASVVDRCGALHVGDHILAIDGTSTEHCSLLEATQLLAATSENVKLEILPVHQSRLPLKPPETALVAANFSSPTMNTQGFPCQNSNTLPRSSHPMSPRTTMLRRRQKKKEHKSSLSLASSTVGPGGQIVHTETTEVILRGDPLNGFGLQLQGGIFATETLSSPPLVRFIEPDSPAERCGLLQVGDRVLSINGIATEDGTMEEANQLLRDAALTNKVVLEIEFDVAESVIPSSGTFHVKLPKKRGVELGITISSASRKLGDPLIISDIKKGSVAHRTGTLEPGDKLLAIDNIRLDNCSMEDAVQILRQCEDLVKLKIRKDEDNSDEQETTGAIIYTVELKRYGGPLGITISGTEEPFDPIVISGLTKRGLAERTGAIHIGDRILAINNVSLKGKPLSEAIHLLQMAGETVTLKIKKQTEKSYPKKSGSINEVSDPEDELTDSQKTSKLSEIYSTTIPSVDNTVESWDGSAIDAGYGSQGTYIPQAAGIALHPHEWRHSRQKSSTPPADPRKSYPYMDGSFSEDDWDKPSRYGEVGGGRETTHEDNFWRVFGEALEDLETCGQSELLREIEASIMTGSVHNLGLEGSKLLLDSVNPSGMSPLRKANSSCTDGQTEGSSSPAKKNERNLDMKKIEKEMQEIMSPTPLEFHKVCMTLHKDPESEDFGFSLSDGLLEKGVYVNMVRPDGPADQCGLKPYDRVLQVNHIRTRDFDCCLAVPLISEAGDKLDLVISRNPLALAANAPSEGNRELLAQVPRSAEVKASVQTL</sequence>
<name>A0A8C0VIR2_CYACU</name>
<dbReference type="PANTHER" id="PTHR46227:SF4">
    <property type="entry name" value="GLUTAMATE RECEPTOR-INTERACTING PROTEIN 2"/>
    <property type="match status" value="1"/>
</dbReference>
<keyword evidence="7" id="KW-1185">Reference proteome</keyword>
<dbReference type="CDD" id="cd06683">
    <property type="entry name" value="PDZ6_GRIP1-2-like"/>
    <property type="match status" value="1"/>
</dbReference>
<reference evidence="6" key="2">
    <citation type="submission" date="2025-09" db="UniProtKB">
        <authorList>
            <consortium name="Ensembl"/>
        </authorList>
    </citation>
    <scope>IDENTIFICATION</scope>
</reference>
<dbReference type="PANTHER" id="PTHR46227">
    <property type="entry name" value="GLUTAMATE RECEPTOR-INTERACTING PROTEIN GRIP"/>
    <property type="match status" value="1"/>
</dbReference>
<dbReference type="Pfam" id="PF17820">
    <property type="entry name" value="PDZ_6"/>
    <property type="match status" value="1"/>
</dbReference>
<evidence type="ECO:0000256" key="3">
    <source>
        <dbReference type="ARBA" id="ARBA00022737"/>
    </source>
</evidence>
<dbReference type="CDD" id="cd06684">
    <property type="entry name" value="PDZ3_GRIP1-2-like"/>
    <property type="match status" value="1"/>
</dbReference>
<feature type="domain" description="PDZ" evidence="5">
    <location>
        <begin position="131"/>
        <end position="199"/>
    </location>
</feature>
<dbReference type="PROSITE" id="PS50106">
    <property type="entry name" value="PDZ"/>
    <property type="match status" value="7"/>
</dbReference>
<dbReference type="Ensembl" id="ENSCCET00000036951.1">
    <property type="protein sequence ID" value="ENSCCEP00000024647.1"/>
    <property type="gene ID" value="ENSCCEG00000021821.1"/>
</dbReference>
<feature type="compositionally biased region" description="Polar residues" evidence="4">
    <location>
        <begin position="848"/>
        <end position="864"/>
    </location>
</feature>
<dbReference type="Proteomes" id="UP000694410">
    <property type="component" value="Unplaced"/>
</dbReference>
<dbReference type="FunFam" id="2.30.42.10:FF:000034">
    <property type="entry name" value="Glutamate receptor interacting protein 1"/>
    <property type="match status" value="1"/>
</dbReference>
<keyword evidence="2" id="KW-0963">Cytoplasm</keyword>
<dbReference type="CDD" id="cd06682">
    <property type="entry name" value="PDZ5_GRIP1-2-like"/>
    <property type="match status" value="1"/>
</dbReference>
<dbReference type="CDD" id="cd06687">
    <property type="entry name" value="PDZ1_GRIP1-2-like"/>
    <property type="match status" value="1"/>
</dbReference>
<dbReference type="Pfam" id="PF00595">
    <property type="entry name" value="PDZ"/>
    <property type="match status" value="6"/>
</dbReference>
<feature type="region of interest" description="Disordered" evidence="4">
    <location>
        <begin position="738"/>
        <end position="782"/>
    </location>
</feature>